<dbReference type="InterPro" id="IPR003439">
    <property type="entry name" value="ABC_transporter-like_ATP-bd"/>
</dbReference>
<feature type="compositionally biased region" description="Basic residues" evidence="4">
    <location>
        <begin position="50"/>
        <end position="64"/>
    </location>
</feature>
<dbReference type="GO" id="GO:0016887">
    <property type="term" value="F:ATP hydrolysis activity"/>
    <property type="evidence" value="ECO:0007669"/>
    <property type="project" value="InterPro"/>
</dbReference>
<evidence type="ECO:0000256" key="3">
    <source>
        <dbReference type="ARBA" id="ARBA00022970"/>
    </source>
</evidence>
<feature type="region of interest" description="Disordered" evidence="4">
    <location>
        <begin position="42"/>
        <end position="64"/>
    </location>
</feature>
<organism evidence="6 7">
    <name type="scientific">Klebsiella pneumoniae</name>
    <dbReference type="NCBI Taxonomy" id="573"/>
    <lineage>
        <taxon>Bacteria</taxon>
        <taxon>Pseudomonadati</taxon>
        <taxon>Pseudomonadota</taxon>
        <taxon>Gammaproteobacteria</taxon>
        <taxon>Enterobacterales</taxon>
        <taxon>Enterobacteriaceae</taxon>
        <taxon>Klebsiella/Raoultella group</taxon>
        <taxon>Klebsiella</taxon>
        <taxon>Klebsiella pneumoniae complex</taxon>
    </lineage>
</organism>
<evidence type="ECO:0000256" key="2">
    <source>
        <dbReference type="ARBA" id="ARBA00022448"/>
    </source>
</evidence>
<gene>
    <name evidence="6" type="primary">livF_3</name>
    <name evidence="6" type="ORF">NCTC9128_00639</name>
</gene>
<protein>
    <submittedName>
        <fullName evidence="6">Branched chain amino acid ABC transporter ATPase</fullName>
    </submittedName>
</protein>
<dbReference type="SUPFAM" id="SSF52540">
    <property type="entry name" value="P-loop containing nucleoside triphosphate hydrolases"/>
    <property type="match status" value="1"/>
</dbReference>
<reference evidence="6 7" key="1">
    <citation type="submission" date="2018-06" db="EMBL/GenBank/DDBJ databases">
        <authorList>
            <consortium name="Pathogen Informatics"/>
            <person name="Doyle S."/>
        </authorList>
    </citation>
    <scope>NUCLEOTIDE SEQUENCE [LARGE SCALE GENOMIC DNA]</scope>
    <source>
        <strain evidence="6 7">NCTC9128</strain>
    </source>
</reference>
<keyword evidence="3" id="KW-0029">Amino-acid transport</keyword>
<evidence type="ECO:0000256" key="1">
    <source>
        <dbReference type="ARBA" id="ARBA00005417"/>
    </source>
</evidence>
<proteinExistence type="inferred from homology"/>
<dbReference type="AlphaFoldDB" id="A0A2X3E7D6"/>
<evidence type="ECO:0000313" key="6">
    <source>
        <dbReference type="EMBL" id="SQC07729.1"/>
    </source>
</evidence>
<name>A0A2X3E7D6_KLEPN</name>
<comment type="similarity">
    <text evidence="1">Belongs to the ABC transporter superfamily.</text>
</comment>
<dbReference type="GO" id="GO:0015807">
    <property type="term" value="P:L-amino acid transport"/>
    <property type="evidence" value="ECO:0007669"/>
    <property type="project" value="TreeGrafter"/>
</dbReference>
<dbReference type="EMBL" id="UAWN01000003">
    <property type="protein sequence ID" value="SQC07729.1"/>
    <property type="molecule type" value="Genomic_DNA"/>
</dbReference>
<dbReference type="Proteomes" id="UP000251088">
    <property type="component" value="Unassembled WGS sequence"/>
</dbReference>
<sequence length="64" mass="6985">MENAMLTFDNVSAHYGKIQALHNVSLHIKQGEIVTLIGANGAGKTTPARHAVRRPARLQRAHCL</sequence>
<dbReference type="InterPro" id="IPR027417">
    <property type="entry name" value="P-loop_NTPase"/>
</dbReference>
<accession>A0A2X3E7D6</accession>
<dbReference type="GO" id="GO:0015658">
    <property type="term" value="F:branched-chain amino acid transmembrane transporter activity"/>
    <property type="evidence" value="ECO:0007669"/>
    <property type="project" value="TreeGrafter"/>
</dbReference>
<feature type="domain" description="ABC transporter" evidence="5">
    <location>
        <begin position="21"/>
        <end position="48"/>
    </location>
</feature>
<dbReference type="PANTHER" id="PTHR43820:SF4">
    <property type="entry name" value="HIGH-AFFINITY BRANCHED-CHAIN AMINO ACID TRANSPORT ATP-BINDING PROTEIN LIVF"/>
    <property type="match status" value="1"/>
</dbReference>
<evidence type="ECO:0000313" key="7">
    <source>
        <dbReference type="Proteomes" id="UP000251088"/>
    </source>
</evidence>
<dbReference type="InterPro" id="IPR052156">
    <property type="entry name" value="BCAA_Transport_ATP-bd_LivF"/>
</dbReference>
<dbReference type="PANTHER" id="PTHR43820">
    <property type="entry name" value="HIGH-AFFINITY BRANCHED-CHAIN AMINO ACID TRANSPORT ATP-BINDING PROTEIN LIVF"/>
    <property type="match status" value="1"/>
</dbReference>
<evidence type="ECO:0000256" key="4">
    <source>
        <dbReference type="SAM" id="MobiDB-lite"/>
    </source>
</evidence>
<evidence type="ECO:0000259" key="5">
    <source>
        <dbReference type="Pfam" id="PF00005"/>
    </source>
</evidence>
<keyword evidence="2" id="KW-0813">Transport</keyword>
<dbReference type="Gene3D" id="3.40.50.300">
    <property type="entry name" value="P-loop containing nucleotide triphosphate hydrolases"/>
    <property type="match status" value="1"/>
</dbReference>
<dbReference type="GO" id="GO:0005524">
    <property type="term" value="F:ATP binding"/>
    <property type="evidence" value="ECO:0007669"/>
    <property type="project" value="InterPro"/>
</dbReference>
<dbReference type="Pfam" id="PF00005">
    <property type="entry name" value="ABC_tran"/>
    <property type="match status" value="1"/>
</dbReference>